<comment type="caution">
    <text evidence="2">The sequence shown here is derived from an EMBL/GenBank/DDBJ whole genome shotgun (WGS) entry which is preliminary data.</text>
</comment>
<feature type="region of interest" description="Disordered" evidence="1">
    <location>
        <begin position="64"/>
        <end position="102"/>
    </location>
</feature>
<evidence type="ECO:0008006" key="3">
    <source>
        <dbReference type="Google" id="ProtNLM"/>
    </source>
</evidence>
<feature type="compositionally biased region" description="Basic residues" evidence="1">
    <location>
        <begin position="83"/>
        <end position="94"/>
    </location>
</feature>
<dbReference type="EMBL" id="LAZR01022464">
    <property type="protein sequence ID" value="KKL81786.1"/>
    <property type="molecule type" value="Genomic_DNA"/>
</dbReference>
<feature type="non-terminal residue" evidence="2">
    <location>
        <position position="1"/>
    </location>
</feature>
<evidence type="ECO:0000256" key="1">
    <source>
        <dbReference type="SAM" id="MobiDB-lite"/>
    </source>
</evidence>
<organism evidence="2">
    <name type="scientific">marine sediment metagenome</name>
    <dbReference type="NCBI Taxonomy" id="412755"/>
    <lineage>
        <taxon>unclassified sequences</taxon>
        <taxon>metagenomes</taxon>
        <taxon>ecological metagenomes</taxon>
    </lineage>
</organism>
<accession>A0A0F9FU39</accession>
<feature type="compositionally biased region" description="Basic and acidic residues" evidence="1">
    <location>
        <begin position="64"/>
        <end position="82"/>
    </location>
</feature>
<gene>
    <name evidence="2" type="ORF">LCGC14_1991270</name>
</gene>
<protein>
    <recommendedName>
        <fullName evidence="3">Glycosyl transferase family 1 domain-containing protein</fullName>
    </recommendedName>
</protein>
<proteinExistence type="predicted"/>
<sequence length="102" mass="11344">SEQVRRKALPNVTLLPFQPFDVLPLSLASADCVITCLDEGYEGLSVPSKTYYALAAGADRLDAAKDDDTRVDLTQSHSDHRDNRSRKRSHKRPYRRDPGSGS</sequence>
<evidence type="ECO:0000313" key="2">
    <source>
        <dbReference type="EMBL" id="KKL81786.1"/>
    </source>
</evidence>
<name>A0A0F9FU39_9ZZZZ</name>
<dbReference type="AlphaFoldDB" id="A0A0F9FU39"/>
<reference evidence="2" key="1">
    <citation type="journal article" date="2015" name="Nature">
        <title>Complex archaea that bridge the gap between prokaryotes and eukaryotes.</title>
        <authorList>
            <person name="Spang A."/>
            <person name="Saw J.H."/>
            <person name="Jorgensen S.L."/>
            <person name="Zaremba-Niedzwiedzka K."/>
            <person name="Martijn J."/>
            <person name="Lind A.E."/>
            <person name="van Eijk R."/>
            <person name="Schleper C."/>
            <person name="Guy L."/>
            <person name="Ettema T.J."/>
        </authorList>
    </citation>
    <scope>NUCLEOTIDE SEQUENCE</scope>
</reference>